<sequence>MEISSMASFMLSLIGFIPSPSVKTSGEFGSSPISSSVWVSIVFIIYRVAAGMDRAYHLSS</sequence>
<accession>A0A0F7L1R5</accession>
<proteinExistence type="predicted"/>
<evidence type="ECO:0000313" key="2">
    <source>
        <dbReference type="EMBL" id="AKH46519.1"/>
    </source>
</evidence>
<name>A0A0F7L1R5_9VIRU</name>
<feature type="transmembrane region" description="Helical" evidence="1">
    <location>
        <begin position="33"/>
        <end position="50"/>
    </location>
</feature>
<evidence type="ECO:0000256" key="1">
    <source>
        <dbReference type="SAM" id="Phobius"/>
    </source>
</evidence>
<reference evidence="2" key="1">
    <citation type="journal article" date="2015" name="Front. Microbiol.">
        <title>Combining genomic sequencing methods to explore viral diversity and reveal potential virus-host interactions.</title>
        <authorList>
            <person name="Chow C.E."/>
            <person name="Winget D.M."/>
            <person name="White R.A.III."/>
            <person name="Hallam S.J."/>
            <person name="Suttle C.A."/>
        </authorList>
    </citation>
    <scope>NUCLEOTIDE SEQUENCE</scope>
    <source>
        <strain evidence="2">Anoxic3_9</strain>
    </source>
</reference>
<keyword evidence="1" id="KW-1133">Transmembrane helix</keyword>
<dbReference type="EMBL" id="KR029584">
    <property type="protein sequence ID" value="AKH46519.1"/>
    <property type="molecule type" value="Genomic_DNA"/>
</dbReference>
<keyword evidence="1" id="KW-0472">Membrane</keyword>
<organism evidence="2">
    <name type="scientific">uncultured marine virus</name>
    <dbReference type="NCBI Taxonomy" id="186617"/>
    <lineage>
        <taxon>Viruses</taxon>
        <taxon>environmental samples</taxon>
    </lineage>
</organism>
<protein>
    <submittedName>
        <fullName evidence="2">Uncharacterized protein</fullName>
    </submittedName>
</protein>
<reference evidence="2" key="2">
    <citation type="submission" date="2015-03" db="EMBL/GenBank/DDBJ databases">
        <authorList>
            <person name="Chow C.-E.T."/>
            <person name="Winget D.M."/>
            <person name="White R.A.III."/>
            <person name="Hallam S.J."/>
            <person name="Suttle C.A."/>
        </authorList>
    </citation>
    <scope>NUCLEOTIDE SEQUENCE</scope>
    <source>
        <strain evidence="2">Anoxic3_9</strain>
    </source>
</reference>
<keyword evidence="1" id="KW-0812">Transmembrane</keyword>